<feature type="domain" description="Secretion system C-terminal sorting" evidence="2">
    <location>
        <begin position="1139"/>
        <end position="1200"/>
    </location>
</feature>
<keyword evidence="1" id="KW-0732">Signal</keyword>
<dbReference type="Gene3D" id="3.40.390.70">
    <property type="match status" value="1"/>
</dbReference>
<dbReference type="RefSeq" id="WP_105045905.1">
    <property type="nucleotide sequence ID" value="NZ_CP150662.1"/>
</dbReference>
<dbReference type="Pfam" id="PF18962">
    <property type="entry name" value="Por_Secre_tail"/>
    <property type="match status" value="1"/>
</dbReference>
<organism evidence="3 4">
    <name type="scientific">Polaribacter gangjinensis</name>
    <dbReference type="NCBI Taxonomy" id="574710"/>
    <lineage>
        <taxon>Bacteria</taxon>
        <taxon>Pseudomonadati</taxon>
        <taxon>Bacteroidota</taxon>
        <taxon>Flavobacteriia</taxon>
        <taxon>Flavobacteriales</taxon>
        <taxon>Flavobacteriaceae</taxon>
    </lineage>
</organism>
<evidence type="ECO:0000313" key="4">
    <source>
        <dbReference type="Proteomes" id="UP000237608"/>
    </source>
</evidence>
<proteinExistence type="predicted"/>
<name>A0A2S7WAU7_9FLAO</name>
<dbReference type="OrthoDB" id="869215at2"/>
<protein>
    <recommendedName>
        <fullName evidence="2">Secretion system C-terminal sorting domain-containing protein</fullName>
    </recommendedName>
</protein>
<dbReference type="AlphaFoldDB" id="A0A2S7WAU7"/>
<accession>A0A2S7WAU7</accession>
<evidence type="ECO:0000259" key="2">
    <source>
        <dbReference type="Pfam" id="PF18962"/>
    </source>
</evidence>
<dbReference type="InterPro" id="IPR026444">
    <property type="entry name" value="Secre_tail"/>
</dbReference>
<evidence type="ECO:0000313" key="3">
    <source>
        <dbReference type="EMBL" id="PQJ74758.1"/>
    </source>
</evidence>
<dbReference type="NCBIfam" id="TIGR04183">
    <property type="entry name" value="Por_Secre_tail"/>
    <property type="match status" value="1"/>
</dbReference>
<evidence type="ECO:0000256" key="1">
    <source>
        <dbReference type="ARBA" id="ARBA00022729"/>
    </source>
</evidence>
<keyword evidence="4" id="KW-1185">Reference proteome</keyword>
<gene>
    <name evidence="3" type="ORF">BTO13_05600</name>
</gene>
<dbReference type="Proteomes" id="UP000237608">
    <property type="component" value="Unassembled WGS sequence"/>
</dbReference>
<reference evidence="3 4" key="1">
    <citation type="submission" date="2016-12" db="EMBL/GenBank/DDBJ databases">
        <title>Trade-off between light-utilization and light-protection in marine flavobacteria.</title>
        <authorList>
            <person name="Kumagai Y."/>
            <person name="Yoshizawa S."/>
            <person name="Kogure K."/>
            <person name="Iwasaki W."/>
        </authorList>
    </citation>
    <scope>NUCLEOTIDE SEQUENCE [LARGE SCALE GENOMIC DNA]</scope>
    <source>
        <strain evidence="3 4">KCTC 22729</strain>
    </source>
</reference>
<sequence>MIKKLLTILFVITNLAISSQNFTVNIENLKEGDSVTVIAIQSSDKFYKKWVKSSDTPNAATFNLSTGDWAIKIDATGYTYPSQKVVTIPNDVSATFALTEMMGGNYTYNWVDDDSAAGHATQSYIAEPTEIIVLNDTISVPTDFSSIKLRTEYGVILSDDKEKWTNEDAYRLYKMFSNLPYHKFGEGSTLDYITGTNIRGVFYLSKDEIYEDISIEKKEGIPHATVSQSAFTYAEPQIVKIDGIRGKFFSKRLYHAVVNFITDFANNEEVLNWLARERFGIQFLKPSDFSGAFQEENGTFMGDDKSNFQEFYKTEKLEILAMFEELPEGFHKQEGLQYLARRIDGQDHPDPAYREAAAIAWTGLKTIEFMSKAFISGNLSDVRRLILHEKAHFLWEYTFDDKTKDDWAEIGGWFQDPTSASGWSTYNTTEFVSAYAHSKNPNEDMAESIAIYLTNPDRLINVSQKKYEFIRDRIMHGTRYISLIREDLTFTVYNLYPDYTFPGKIVELDLVVEGGSEEDKKVTMKIRLNSNDPAIDGAKQGYVRFSSSIGTVFDIGLHAQNGDLDSVLVGSSTLSKFAKSGYWSLASLRTWDKVGNQRFENTSTVGAKLFIENPLEDIVPPKFLEFKMSVIDSTFNSNKEIDPSGELGQAIKLEDKWEEPLLVSGNGATYRIDFPNPDQAETYFKESRTVMKEPEALIKQGTGFFFIEDYYPSGYYSVTNAYTGDQAGNLSWVNFSNDPANNGWANGINSFSALKDSVYVSTKYPDIRKPEIDLNNIKVIAEPTNPQAPNGETRVDINFNARDLSDFPGHEAGVYLVDLTLRDPQGKKFGYQTGNSTMNHPDLNPGDTEPVLDSLWRNYRFDLTLPVGSAPGLWGISDIVIRDKVGNTKSYNFEEYIRFDIIASDIVLEVPLEVEIIDKVINAGNVDSVKAKMSCKPCMNLNYVATIYSRFGGGSVVRSEGVLSADEVIVENLNTTGILDGEVNLTVQLTDAEDRLVATKTTAYTKDVIYPKAYYSRTNLENNGSSSLDDFVIDVVVESVDVGGSYQLNINNNNSPKSNSQVNELQLEGVLLAESNTIENIALETLENGVYKFELIVTDPNGNVGEPELLYYKKEGNLITLLGSVLSTDDFSSIGFKSYPNPFKDYIIINSSKTFLLEVFDISGRSIMKYQIIEGINTIDVNKLSKGSYIFTYTNLNYSKNQLLIKN</sequence>
<comment type="caution">
    <text evidence="3">The sequence shown here is derived from an EMBL/GenBank/DDBJ whole genome shotgun (WGS) entry which is preliminary data.</text>
</comment>
<dbReference type="EMBL" id="MSCL01000001">
    <property type="protein sequence ID" value="PQJ74758.1"/>
    <property type="molecule type" value="Genomic_DNA"/>
</dbReference>